<proteinExistence type="predicted"/>
<dbReference type="Pfam" id="PF14341">
    <property type="entry name" value="PilX_N"/>
    <property type="match status" value="1"/>
</dbReference>
<accession>A0A382EKK8</accession>
<evidence type="ECO:0000259" key="2">
    <source>
        <dbReference type="Pfam" id="PF14341"/>
    </source>
</evidence>
<feature type="non-terminal residue" evidence="3">
    <location>
        <position position="1"/>
    </location>
</feature>
<sequence length="99" mass="10896">VSHEQSRLGDERGVALIVYLLVLATMSALAVAAIQMTNLELLTSESYRKGQRAFYSAEVGLDLAVNAIVEKFKDLIPYTESLDDPNADADGFITVENYR</sequence>
<keyword evidence="1" id="KW-0812">Transmembrane</keyword>
<dbReference type="AlphaFoldDB" id="A0A382EKK8"/>
<keyword evidence="1" id="KW-1133">Transmembrane helix</keyword>
<evidence type="ECO:0000313" key="3">
    <source>
        <dbReference type="EMBL" id="SVB50443.1"/>
    </source>
</evidence>
<dbReference type="InterPro" id="IPR025746">
    <property type="entry name" value="PilX_N_dom"/>
</dbReference>
<evidence type="ECO:0000256" key="1">
    <source>
        <dbReference type="SAM" id="Phobius"/>
    </source>
</evidence>
<keyword evidence="1" id="KW-0472">Membrane</keyword>
<feature type="transmembrane region" description="Helical" evidence="1">
    <location>
        <begin position="14"/>
        <end position="34"/>
    </location>
</feature>
<organism evidence="3">
    <name type="scientific">marine metagenome</name>
    <dbReference type="NCBI Taxonomy" id="408172"/>
    <lineage>
        <taxon>unclassified sequences</taxon>
        <taxon>metagenomes</taxon>
        <taxon>ecological metagenomes</taxon>
    </lineage>
</organism>
<protein>
    <recommendedName>
        <fullName evidence="2">Type 4 fimbrial biogenesis protein PilX N-terminal domain-containing protein</fullName>
    </recommendedName>
</protein>
<name>A0A382EKK8_9ZZZZ</name>
<dbReference type="EMBL" id="UINC01044674">
    <property type="protein sequence ID" value="SVB50443.1"/>
    <property type="molecule type" value="Genomic_DNA"/>
</dbReference>
<gene>
    <name evidence="3" type="ORF">METZ01_LOCUS203297</name>
</gene>
<reference evidence="3" key="1">
    <citation type="submission" date="2018-05" db="EMBL/GenBank/DDBJ databases">
        <authorList>
            <person name="Lanie J.A."/>
            <person name="Ng W.-L."/>
            <person name="Kazmierczak K.M."/>
            <person name="Andrzejewski T.M."/>
            <person name="Davidsen T.M."/>
            <person name="Wayne K.J."/>
            <person name="Tettelin H."/>
            <person name="Glass J.I."/>
            <person name="Rusch D."/>
            <person name="Podicherti R."/>
            <person name="Tsui H.-C.T."/>
            <person name="Winkler M.E."/>
        </authorList>
    </citation>
    <scope>NUCLEOTIDE SEQUENCE</scope>
</reference>
<feature type="non-terminal residue" evidence="3">
    <location>
        <position position="99"/>
    </location>
</feature>
<feature type="domain" description="Type 4 fimbrial biogenesis protein PilX N-terminal" evidence="2">
    <location>
        <begin position="12"/>
        <end position="61"/>
    </location>
</feature>